<evidence type="ECO:0008006" key="4">
    <source>
        <dbReference type="Google" id="ProtNLM"/>
    </source>
</evidence>
<reference evidence="2" key="1">
    <citation type="submission" date="2025-08" db="UniProtKB">
        <authorList>
            <consortium name="Ensembl"/>
        </authorList>
    </citation>
    <scope>IDENTIFICATION</scope>
</reference>
<keyword evidence="3" id="KW-1185">Reference proteome</keyword>
<accession>A0A8C9G9M9</accession>
<dbReference type="Ensembl" id="ENSPSTT00000025662.1">
    <property type="protein sequence ID" value="ENSPSTP00000024387.1"/>
    <property type="gene ID" value="ENSPSTG00000017995.1"/>
</dbReference>
<feature type="signal peptide" evidence="1">
    <location>
        <begin position="1"/>
        <end position="26"/>
    </location>
</feature>
<evidence type="ECO:0000256" key="1">
    <source>
        <dbReference type="SAM" id="SignalP"/>
    </source>
</evidence>
<proteinExistence type="predicted"/>
<evidence type="ECO:0000313" key="2">
    <source>
        <dbReference type="Ensembl" id="ENSPSTP00000024387.1"/>
    </source>
</evidence>
<dbReference type="PANTHER" id="PTHR33426:SF45">
    <property type="entry name" value="IMMUNODEFICIENCY LENTIVIRAL MATRIX N-TERMINAL DOMAIN-CONTAINING PROTEIN-RELATED"/>
    <property type="match status" value="1"/>
</dbReference>
<sequence length="412" mass="43267">MAHGPRGKLLCMVLLVAHQLGLETKACSALAAVVRLLARVDAGVLDEVGVATEAPATLAAFVRLLTGVGTRVVNEVGALPKAFATLTARVRPDTVVGLLVLQEVGALAEAFPTGWALVGPLACVHTLVFDASGAVAEDLPTLAAHVGFEPGVDALVLQEVGALAEALSTLCTGVGFLASMDPPVLDEVGTLAEALATFPAQERALPGVHSLVLDEVDAPAEALATLGADGGPLCTRGSPWGCCHPSLSSFHQADSRARKLSLLCLPVVTLPCLCGTMLTSMAVLQLFLSSYGSCCQQVLLICACKVIQKGIDLSTWKKLQLIVVNTNCNYCWETSMAENRKDSQAEAAKPTKQAIRCHLYSCWILADPCLATPTTATNAIIGQAGLINAASTKGRQWQLLQKKCRRTEQIQW</sequence>
<reference evidence="2" key="2">
    <citation type="submission" date="2025-09" db="UniProtKB">
        <authorList>
            <consortium name="Ensembl"/>
        </authorList>
    </citation>
    <scope>IDENTIFICATION</scope>
</reference>
<name>A0A8C9G9M9_PAVCR</name>
<organism evidence="2 3">
    <name type="scientific">Pavo cristatus</name>
    <name type="common">Indian peafowl</name>
    <name type="synonym">Blue peafowl</name>
    <dbReference type="NCBI Taxonomy" id="9049"/>
    <lineage>
        <taxon>Eukaryota</taxon>
        <taxon>Metazoa</taxon>
        <taxon>Chordata</taxon>
        <taxon>Craniata</taxon>
        <taxon>Vertebrata</taxon>
        <taxon>Euteleostomi</taxon>
        <taxon>Archelosauria</taxon>
        <taxon>Archosauria</taxon>
        <taxon>Dinosauria</taxon>
        <taxon>Saurischia</taxon>
        <taxon>Theropoda</taxon>
        <taxon>Coelurosauria</taxon>
        <taxon>Aves</taxon>
        <taxon>Neognathae</taxon>
        <taxon>Galloanserae</taxon>
        <taxon>Galliformes</taxon>
        <taxon>Phasianidae</taxon>
        <taxon>Phasianinae</taxon>
        <taxon>Pavo</taxon>
    </lineage>
</organism>
<protein>
    <recommendedName>
        <fullName evidence="4">Secreted protein</fullName>
    </recommendedName>
</protein>
<dbReference type="PANTHER" id="PTHR33426">
    <property type="entry name" value="C2H2-TYPE DOMAIN-CONTAINING PROTEIN"/>
    <property type="match status" value="1"/>
</dbReference>
<feature type="chain" id="PRO_5034091936" description="Secreted protein" evidence="1">
    <location>
        <begin position="27"/>
        <end position="412"/>
    </location>
</feature>
<evidence type="ECO:0000313" key="3">
    <source>
        <dbReference type="Proteomes" id="UP000694428"/>
    </source>
</evidence>
<dbReference type="AlphaFoldDB" id="A0A8C9G9M9"/>
<dbReference type="Proteomes" id="UP000694428">
    <property type="component" value="Unplaced"/>
</dbReference>
<keyword evidence="1" id="KW-0732">Signal</keyword>